<dbReference type="EMBL" id="HBUF01140523">
    <property type="protein sequence ID" value="CAG6646178.1"/>
    <property type="molecule type" value="Transcribed_RNA"/>
</dbReference>
<dbReference type="EMBL" id="HBUF01186961">
    <property type="protein sequence ID" value="CAG6657014.1"/>
    <property type="molecule type" value="Transcribed_RNA"/>
</dbReference>
<dbReference type="EMBL" id="HBUF01186962">
    <property type="protein sequence ID" value="CAG6657016.1"/>
    <property type="molecule type" value="Transcribed_RNA"/>
</dbReference>
<dbReference type="EMBL" id="HBUF01186963">
    <property type="protein sequence ID" value="CAG6657019.1"/>
    <property type="molecule type" value="Transcribed_RNA"/>
</dbReference>
<dbReference type="EMBL" id="HBUF01352479">
    <property type="protein sequence ID" value="CAG6714974.1"/>
    <property type="molecule type" value="Transcribed_RNA"/>
</dbReference>
<sequence length="113" mass="13125">MDNLQVLPCHQPMSNPQSRIARTLTPVSSATVPPPPTYSTATDATCTTTTPMFCQAKLFRTSLRQFAFLTTRLNDLHRSLIWNRLRAFASATIQFERFKRAFFGNCRIWWRWI</sequence>
<dbReference type="EMBL" id="HBUF01352480">
    <property type="protein sequence ID" value="CAG6714976.1"/>
    <property type="molecule type" value="Transcribed_RNA"/>
</dbReference>
<dbReference type="EMBL" id="HBUF01140522">
    <property type="protein sequence ID" value="CAG6646176.1"/>
    <property type="molecule type" value="Transcribed_RNA"/>
</dbReference>
<dbReference type="EMBL" id="HBUF01186966">
    <property type="protein sequence ID" value="CAG6657027.1"/>
    <property type="molecule type" value="Transcribed_RNA"/>
</dbReference>
<proteinExistence type="predicted"/>
<organism evidence="1">
    <name type="scientific">Cacopsylla melanoneura</name>
    <dbReference type="NCBI Taxonomy" id="428564"/>
    <lineage>
        <taxon>Eukaryota</taxon>
        <taxon>Metazoa</taxon>
        <taxon>Ecdysozoa</taxon>
        <taxon>Arthropoda</taxon>
        <taxon>Hexapoda</taxon>
        <taxon>Insecta</taxon>
        <taxon>Pterygota</taxon>
        <taxon>Neoptera</taxon>
        <taxon>Paraneoptera</taxon>
        <taxon>Hemiptera</taxon>
        <taxon>Sternorrhyncha</taxon>
        <taxon>Psylloidea</taxon>
        <taxon>Psyllidae</taxon>
        <taxon>Psyllinae</taxon>
        <taxon>Cacopsylla</taxon>
    </lineage>
</organism>
<dbReference type="EMBL" id="HBUF01352478">
    <property type="protein sequence ID" value="CAG6714972.1"/>
    <property type="molecule type" value="Transcribed_RNA"/>
</dbReference>
<dbReference type="EMBL" id="HBUF01657633">
    <property type="protein sequence ID" value="CAG6788080.1"/>
    <property type="molecule type" value="Transcribed_RNA"/>
</dbReference>
<dbReference type="EMBL" id="HBUF01657634">
    <property type="protein sequence ID" value="CAG6788083.1"/>
    <property type="molecule type" value="Transcribed_RNA"/>
</dbReference>
<dbReference type="EMBL" id="HBUF01186965">
    <property type="protein sequence ID" value="CAG6657024.1"/>
    <property type="molecule type" value="Transcribed_RNA"/>
</dbReference>
<evidence type="ECO:0000313" key="1">
    <source>
        <dbReference type="EMBL" id="CAG6657021.1"/>
    </source>
</evidence>
<dbReference type="EMBL" id="HBUF01140524">
    <property type="protein sequence ID" value="CAG6646180.1"/>
    <property type="molecule type" value="Transcribed_RNA"/>
</dbReference>
<reference evidence="1" key="1">
    <citation type="submission" date="2021-05" db="EMBL/GenBank/DDBJ databases">
        <authorList>
            <person name="Alioto T."/>
            <person name="Alioto T."/>
            <person name="Gomez Garrido J."/>
        </authorList>
    </citation>
    <scope>NUCLEOTIDE SEQUENCE</scope>
</reference>
<name>A0A8D8RTY4_9HEMI</name>
<dbReference type="EMBL" id="HBUF01352481">
    <property type="protein sequence ID" value="CAG6714978.1"/>
    <property type="molecule type" value="Transcribed_RNA"/>
</dbReference>
<dbReference type="EMBL" id="HBUF01186964">
    <property type="protein sequence ID" value="CAG6657021.1"/>
    <property type="molecule type" value="Transcribed_RNA"/>
</dbReference>
<dbReference type="EMBL" id="HBUF01657632">
    <property type="protein sequence ID" value="CAG6788078.1"/>
    <property type="molecule type" value="Transcribed_RNA"/>
</dbReference>
<dbReference type="AlphaFoldDB" id="A0A8D8RTY4"/>
<accession>A0A8D8RTY4</accession>
<protein>
    <submittedName>
        <fullName evidence="1">Uncharacterized protein</fullName>
    </submittedName>
</protein>